<dbReference type="InterPro" id="IPR001029">
    <property type="entry name" value="Flagellin_N"/>
</dbReference>
<evidence type="ECO:0000313" key="8">
    <source>
        <dbReference type="EMBL" id="RZO75588.1"/>
    </source>
</evidence>
<feature type="domain" description="Flagellin N-terminal" evidence="6">
    <location>
        <begin position="5"/>
        <end position="135"/>
    </location>
</feature>
<dbReference type="PRINTS" id="PR00207">
    <property type="entry name" value="FLAGELLIN"/>
</dbReference>
<name>A0A520RZF0_9GAMM</name>
<dbReference type="Pfam" id="PF00700">
    <property type="entry name" value="Flagellin_C"/>
    <property type="match status" value="1"/>
</dbReference>
<keyword evidence="8" id="KW-0966">Cell projection</keyword>
<reference evidence="8 9" key="1">
    <citation type="submission" date="2019-02" db="EMBL/GenBank/DDBJ databases">
        <title>Prokaryotic population dynamics and viral predation in marine succession experiment using metagenomics: the confinement effect.</title>
        <authorList>
            <person name="Haro-Moreno J.M."/>
            <person name="Rodriguez-Valera F."/>
            <person name="Lopez-Perez M."/>
        </authorList>
    </citation>
    <scope>NUCLEOTIDE SEQUENCE [LARGE SCALE GENOMIC DNA]</scope>
    <source>
        <strain evidence="8">MED-G157</strain>
    </source>
</reference>
<dbReference type="EMBL" id="SHAG01000030">
    <property type="protein sequence ID" value="RZO75588.1"/>
    <property type="molecule type" value="Genomic_DNA"/>
</dbReference>
<dbReference type="Proteomes" id="UP000316199">
    <property type="component" value="Unassembled WGS sequence"/>
</dbReference>
<comment type="caution">
    <text evidence="8">The sequence shown here is derived from an EMBL/GenBank/DDBJ whole genome shotgun (WGS) entry which is preliminary data.</text>
</comment>
<dbReference type="PANTHER" id="PTHR42792:SF2">
    <property type="entry name" value="FLAGELLIN"/>
    <property type="match status" value="1"/>
</dbReference>
<evidence type="ECO:0000259" key="7">
    <source>
        <dbReference type="Pfam" id="PF00700"/>
    </source>
</evidence>
<comment type="function">
    <text evidence="4">Flagellin is the subunit protein which polymerizes to form the filaments of bacterial flagella.</text>
</comment>
<evidence type="ECO:0000256" key="4">
    <source>
        <dbReference type="RuleBase" id="RU362073"/>
    </source>
</evidence>
<dbReference type="GO" id="GO:0005198">
    <property type="term" value="F:structural molecule activity"/>
    <property type="evidence" value="ECO:0007669"/>
    <property type="project" value="UniProtKB-UniRule"/>
</dbReference>
<dbReference type="Gene3D" id="1.20.1330.10">
    <property type="entry name" value="f41 fragment of flagellin, N-terminal domain"/>
    <property type="match status" value="2"/>
</dbReference>
<comment type="subcellular location">
    <subcellularLocation>
        <location evidence="4">Secreted</location>
    </subcellularLocation>
    <subcellularLocation>
        <location evidence="4">Bacterial flagellum</location>
    </subcellularLocation>
</comment>
<keyword evidence="2 4" id="KW-0964">Secreted</keyword>
<keyword evidence="5" id="KW-0175">Coiled coil</keyword>
<dbReference type="GO" id="GO:0005576">
    <property type="term" value="C:extracellular region"/>
    <property type="evidence" value="ECO:0007669"/>
    <property type="project" value="UniProtKB-SubCell"/>
</dbReference>
<evidence type="ECO:0000256" key="1">
    <source>
        <dbReference type="ARBA" id="ARBA00005709"/>
    </source>
</evidence>
<organism evidence="8 9">
    <name type="scientific">OM182 bacterium</name>
    <dbReference type="NCBI Taxonomy" id="2510334"/>
    <lineage>
        <taxon>Bacteria</taxon>
        <taxon>Pseudomonadati</taxon>
        <taxon>Pseudomonadota</taxon>
        <taxon>Gammaproteobacteria</taxon>
        <taxon>OMG group</taxon>
        <taxon>OM182 clade</taxon>
    </lineage>
</organism>
<evidence type="ECO:0000256" key="3">
    <source>
        <dbReference type="ARBA" id="ARBA00023143"/>
    </source>
</evidence>
<dbReference type="PANTHER" id="PTHR42792">
    <property type="entry name" value="FLAGELLIN"/>
    <property type="match status" value="1"/>
</dbReference>
<dbReference type="Pfam" id="PF00669">
    <property type="entry name" value="Flagellin_N"/>
    <property type="match status" value="1"/>
</dbReference>
<keyword evidence="3 4" id="KW-0975">Bacterial flagellum</keyword>
<dbReference type="GO" id="GO:0009288">
    <property type="term" value="C:bacterial-type flagellum"/>
    <property type="evidence" value="ECO:0007669"/>
    <property type="project" value="UniProtKB-SubCell"/>
</dbReference>
<evidence type="ECO:0000256" key="5">
    <source>
        <dbReference type="SAM" id="Coils"/>
    </source>
</evidence>
<protein>
    <recommendedName>
        <fullName evidence="4">Flagellin</fullName>
    </recommendedName>
</protein>
<feature type="domain" description="Flagellin C-terminal" evidence="7">
    <location>
        <begin position="195"/>
        <end position="280"/>
    </location>
</feature>
<dbReference type="SUPFAM" id="SSF64518">
    <property type="entry name" value="Phase 1 flagellin"/>
    <property type="match status" value="1"/>
</dbReference>
<evidence type="ECO:0000259" key="6">
    <source>
        <dbReference type="Pfam" id="PF00669"/>
    </source>
</evidence>
<gene>
    <name evidence="8" type="ORF">EVA68_06625</name>
</gene>
<accession>A0A520RZF0</accession>
<dbReference type="InterPro" id="IPR001492">
    <property type="entry name" value="Flagellin"/>
</dbReference>
<sequence length="281" mass="29586">MSLVVNTNVASMNAQRSLMHSSRELQTSMERLSTGKKINSAADDAAGFAIAESMTAQIRGLSMAAKNASDGLSLLKVVENATNDVTDMLQRIRELAVQAKSGTNSSGDVANLQLEANALMDEITRVSDNTTFNGVAYIGADADTISIQVGYNDNDSIDIQTYSVNSMDLGLVTDADADGINDPGEYLDIASANALDSISTAINTVGGYKAEWGAGQNRLDYTVSNLMNVVEFTAAARSRIQDADFAVEAARLAKSQVLQQTGTAMLAQANASPQLAISLIS</sequence>
<dbReference type="InterPro" id="IPR042187">
    <property type="entry name" value="Flagellin_C_sub2"/>
</dbReference>
<keyword evidence="8" id="KW-0282">Flagellum</keyword>
<comment type="similarity">
    <text evidence="1 4">Belongs to the bacterial flagellin family.</text>
</comment>
<proteinExistence type="inferred from homology"/>
<keyword evidence="8" id="KW-0969">Cilium</keyword>
<dbReference type="AlphaFoldDB" id="A0A520RZF0"/>
<feature type="coiled-coil region" evidence="5">
    <location>
        <begin position="78"/>
        <end position="129"/>
    </location>
</feature>
<dbReference type="InterPro" id="IPR046358">
    <property type="entry name" value="Flagellin_C"/>
</dbReference>
<evidence type="ECO:0000256" key="2">
    <source>
        <dbReference type="ARBA" id="ARBA00022525"/>
    </source>
</evidence>
<evidence type="ECO:0000313" key="9">
    <source>
        <dbReference type="Proteomes" id="UP000316199"/>
    </source>
</evidence>
<dbReference type="Gene3D" id="6.10.10.10">
    <property type="entry name" value="Flagellar export chaperone, C-terminal domain"/>
    <property type="match status" value="1"/>
</dbReference>